<dbReference type="PANTHER" id="PTHR43280:SF28">
    <property type="entry name" value="HTH-TYPE TRANSCRIPTIONAL ACTIVATOR RHAS"/>
    <property type="match status" value="1"/>
</dbReference>
<dbReference type="OrthoDB" id="9799319at2"/>
<reference evidence="6" key="1">
    <citation type="submission" date="2017-02" db="EMBL/GenBank/DDBJ databases">
        <authorList>
            <person name="Dridi B."/>
        </authorList>
    </citation>
    <scope>NUCLEOTIDE SEQUENCE [LARGE SCALE GENOMIC DNA]</scope>
    <source>
        <strain evidence="6">bH819</strain>
    </source>
</reference>
<dbReference type="RefSeq" id="WP_086951049.1">
    <property type="nucleotide sequence ID" value="NZ_FWFD01000008.1"/>
</dbReference>
<dbReference type="SMART" id="SM00342">
    <property type="entry name" value="HTH_ARAC"/>
    <property type="match status" value="1"/>
</dbReference>
<gene>
    <name evidence="5" type="ORF">FM121_04905</name>
</gene>
<proteinExistence type="predicted"/>
<dbReference type="Proteomes" id="UP000195918">
    <property type="component" value="Unassembled WGS sequence"/>
</dbReference>
<feature type="domain" description="HTH araC/xylS-type" evidence="4">
    <location>
        <begin position="188"/>
        <end position="286"/>
    </location>
</feature>
<evidence type="ECO:0000256" key="3">
    <source>
        <dbReference type="ARBA" id="ARBA00023163"/>
    </source>
</evidence>
<evidence type="ECO:0000256" key="1">
    <source>
        <dbReference type="ARBA" id="ARBA00023015"/>
    </source>
</evidence>
<keyword evidence="6" id="KW-1185">Reference proteome</keyword>
<evidence type="ECO:0000259" key="4">
    <source>
        <dbReference type="PROSITE" id="PS01124"/>
    </source>
</evidence>
<keyword evidence="1" id="KW-0805">Transcription regulation</keyword>
<dbReference type="PANTHER" id="PTHR43280">
    <property type="entry name" value="ARAC-FAMILY TRANSCRIPTIONAL REGULATOR"/>
    <property type="match status" value="1"/>
</dbReference>
<dbReference type="PROSITE" id="PS01124">
    <property type="entry name" value="HTH_ARAC_FAMILY_2"/>
    <property type="match status" value="1"/>
</dbReference>
<protein>
    <submittedName>
        <fullName evidence="5">Transcriptional regulator, AraC family</fullName>
    </submittedName>
</protein>
<dbReference type="GO" id="GO:0003700">
    <property type="term" value="F:DNA-binding transcription factor activity"/>
    <property type="evidence" value="ECO:0007669"/>
    <property type="project" value="InterPro"/>
</dbReference>
<accession>A0A1X6WMC5</accession>
<evidence type="ECO:0000256" key="2">
    <source>
        <dbReference type="ARBA" id="ARBA00023125"/>
    </source>
</evidence>
<dbReference type="SUPFAM" id="SSF51215">
    <property type="entry name" value="Regulatory protein AraC"/>
    <property type="match status" value="1"/>
</dbReference>
<dbReference type="InterPro" id="IPR018060">
    <property type="entry name" value="HTH_AraC"/>
</dbReference>
<dbReference type="InterPro" id="IPR037923">
    <property type="entry name" value="HTH-like"/>
</dbReference>
<dbReference type="EMBL" id="FWFD01000008">
    <property type="protein sequence ID" value="SLM85415.1"/>
    <property type="molecule type" value="Genomic_DNA"/>
</dbReference>
<dbReference type="InterPro" id="IPR009057">
    <property type="entry name" value="Homeodomain-like_sf"/>
</dbReference>
<sequence>MSLYLEIPEWPLSFPFRTFENEGEIIVPPHWHKEIEIIYVTKGSVNIGYNDQIIQVHEGDIFVFGSGESHYFVASPGSIRRVFQFDLSLFRDTLFKEKSHKELAKLFEEAENHSVHWPNEVKEKVLACLHDLIQEMSELKIGYEHAMISDLLRLMTIYYREIPAKPDIYKKANFVDATNNHETLERLNEIFIYIENHYEELITLDDIAEVVGFSPYYFSRFFKKNTGQTFMQFLTDYRINQAKYILSHEKIPMIEVAEKSGFNSVKTFHHVFKEQVGMSPLKFHKAIFGNN</sequence>
<organism evidence="5 6">
    <name type="scientific">Vagococcus fluvialis bH819</name>
    <dbReference type="NCBI Taxonomy" id="1255619"/>
    <lineage>
        <taxon>Bacteria</taxon>
        <taxon>Bacillati</taxon>
        <taxon>Bacillota</taxon>
        <taxon>Bacilli</taxon>
        <taxon>Lactobacillales</taxon>
        <taxon>Enterococcaceae</taxon>
        <taxon>Vagococcus</taxon>
    </lineage>
</organism>
<dbReference type="Pfam" id="PF12833">
    <property type="entry name" value="HTH_18"/>
    <property type="match status" value="1"/>
</dbReference>
<dbReference type="InterPro" id="IPR003313">
    <property type="entry name" value="AraC-bd"/>
</dbReference>
<dbReference type="Gene3D" id="2.60.120.10">
    <property type="entry name" value="Jelly Rolls"/>
    <property type="match status" value="1"/>
</dbReference>
<keyword evidence="3" id="KW-0804">Transcription</keyword>
<dbReference type="PROSITE" id="PS00041">
    <property type="entry name" value="HTH_ARAC_FAMILY_1"/>
    <property type="match status" value="1"/>
</dbReference>
<dbReference type="InterPro" id="IPR018062">
    <property type="entry name" value="HTH_AraC-typ_CS"/>
</dbReference>
<dbReference type="SUPFAM" id="SSF46689">
    <property type="entry name" value="Homeodomain-like"/>
    <property type="match status" value="2"/>
</dbReference>
<dbReference type="Gene3D" id="1.10.10.60">
    <property type="entry name" value="Homeodomain-like"/>
    <property type="match status" value="2"/>
</dbReference>
<evidence type="ECO:0000313" key="6">
    <source>
        <dbReference type="Proteomes" id="UP000195918"/>
    </source>
</evidence>
<evidence type="ECO:0000313" key="5">
    <source>
        <dbReference type="EMBL" id="SLM85415.1"/>
    </source>
</evidence>
<dbReference type="AlphaFoldDB" id="A0A1X6WMC5"/>
<name>A0A1X6WMC5_9ENTE</name>
<dbReference type="GO" id="GO:0043565">
    <property type="term" value="F:sequence-specific DNA binding"/>
    <property type="evidence" value="ECO:0007669"/>
    <property type="project" value="InterPro"/>
</dbReference>
<keyword evidence="2" id="KW-0238">DNA-binding</keyword>
<dbReference type="InterPro" id="IPR014710">
    <property type="entry name" value="RmlC-like_jellyroll"/>
</dbReference>
<dbReference type="Pfam" id="PF02311">
    <property type="entry name" value="AraC_binding"/>
    <property type="match status" value="1"/>
</dbReference>